<evidence type="ECO:0000256" key="1">
    <source>
        <dbReference type="ARBA" id="ARBA00022898"/>
    </source>
</evidence>
<dbReference type="InterPro" id="IPR000653">
    <property type="entry name" value="DegT/StrS_aminotransferase"/>
</dbReference>
<dbReference type="EMBL" id="BAABEY010000001">
    <property type="protein sequence ID" value="GAA4431130.1"/>
    <property type="molecule type" value="Genomic_DNA"/>
</dbReference>
<dbReference type="Gene3D" id="3.40.640.10">
    <property type="entry name" value="Type I PLP-dependent aspartate aminotransferase-like (Major domain)"/>
    <property type="match status" value="1"/>
</dbReference>
<dbReference type="Pfam" id="PF01041">
    <property type="entry name" value="DegT_DnrJ_EryC1"/>
    <property type="match status" value="1"/>
</dbReference>
<sequence length="362" mass="40062">MIPFLDLRQINLPLQSELEEAILRVAKSGWFVLGKEVTEFEHSFAAFCEAGHCIGVANGLDAISLILKSYDFPEGSEVIVPSNTYIASVLPVDALGLVPVLAEPDPETMLLTAGSIAGHLSPKTKAIITVDLYGKSCDLDPILEIAQSHRLRVITDAAQAHGASYKGKKVGGLADATAFSFYPTKNLGAWGDAGAVTTNDPELAGKIRMLRNYGSEKRYQNEYQGVNSRLDEIQAAVLNVKLRNLEADNMARRRIAAKYLEEIKVAGLRLPPRETVTEDAWHLFVCRHAERDRLRAWLSEHGIQTDVHYPQPIHRQKAYQHLNHANLPVATDISRQAISLPLHPLLSDQDLSHIIETLNRFV</sequence>
<dbReference type="PANTHER" id="PTHR30244:SF36">
    <property type="entry name" value="3-OXO-GLUCOSE-6-PHOSPHATE:GLUTAMATE AMINOTRANSFERASE"/>
    <property type="match status" value="1"/>
</dbReference>
<gene>
    <name evidence="4" type="ORF">GCM10023091_01320</name>
</gene>
<dbReference type="CDD" id="cd00616">
    <property type="entry name" value="AHBA_syn"/>
    <property type="match status" value="1"/>
</dbReference>
<protein>
    <submittedName>
        <fullName evidence="4">DegT/DnrJ/EryC1/StrS family aminotransferase</fullName>
    </submittedName>
</protein>
<comment type="caution">
    <text evidence="4">The sequence shown here is derived from an EMBL/GenBank/DDBJ whole genome shotgun (WGS) entry which is preliminary data.</text>
</comment>
<dbReference type="PIRSF" id="PIRSF000390">
    <property type="entry name" value="PLP_StrS"/>
    <property type="match status" value="1"/>
</dbReference>
<dbReference type="InterPro" id="IPR015422">
    <property type="entry name" value="PyrdxlP-dep_Trfase_small"/>
</dbReference>
<dbReference type="InterPro" id="IPR015424">
    <property type="entry name" value="PyrdxlP-dep_Trfase"/>
</dbReference>
<name>A0ABP8LLI4_9BACT</name>
<accession>A0ABP8LLI4</accession>
<evidence type="ECO:0000313" key="4">
    <source>
        <dbReference type="EMBL" id="GAA4431130.1"/>
    </source>
</evidence>
<comment type="similarity">
    <text evidence="2 3">Belongs to the DegT/DnrJ/EryC1 family.</text>
</comment>
<keyword evidence="1 3" id="KW-0663">Pyridoxal phosphate</keyword>
<keyword evidence="4" id="KW-0032">Aminotransferase</keyword>
<keyword evidence="5" id="KW-1185">Reference proteome</keyword>
<proteinExistence type="inferred from homology"/>
<reference evidence="5" key="1">
    <citation type="journal article" date="2019" name="Int. J. Syst. Evol. Microbiol.">
        <title>The Global Catalogue of Microorganisms (GCM) 10K type strain sequencing project: providing services to taxonomists for standard genome sequencing and annotation.</title>
        <authorList>
            <consortium name="The Broad Institute Genomics Platform"/>
            <consortium name="The Broad Institute Genome Sequencing Center for Infectious Disease"/>
            <person name="Wu L."/>
            <person name="Ma J."/>
        </authorList>
    </citation>
    <scope>NUCLEOTIDE SEQUENCE [LARGE SCALE GENOMIC DNA]</scope>
    <source>
        <strain evidence="5">JCM 31920</strain>
    </source>
</reference>
<organism evidence="4 5">
    <name type="scientific">Ravibacter arvi</name>
    <dbReference type="NCBI Taxonomy" id="2051041"/>
    <lineage>
        <taxon>Bacteria</taxon>
        <taxon>Pseudomonadati</taxon>
        <taxon>Bacteroidota</taxon>
        <taxon>Cytophagia</taxon>
        <taxon>Cytophagales</taxon>
        <taxon>Spirosomataceae</taxon>
        <taxon>Ravibacter</taxon>
    </lineage>
</organism>
<dbReference type="RefSeq" id="WP_345026056.1">
    <property type="nucleotide sequence ID" value="NZ_BAABEY010000001.1"/>
</dbReference>
<dbReference type="GO" id="GO:0008483">
    <property type="term" value="F:transaminase activity"/>
    <property type="evidence" value="ECO:0007669"/>
    <property type="project" value="UniProtKB-KW"/>
</dbReference>
<evidence type="ECO:0000256" key="2">
    <source>
        <dbReference type="ARBA" id="ARBA00037999"/>
    </source>
</evidence>
<dbReference type="InterPro" id="IPR015421">
    <property type="entry name" value="PyrdxlP-dep_Trfase_major"/>
</dbReference>
<dbReference type="PANTHER" id="PTHR30244">
    <property type="entry name" value="TRANSAMINASE"/>
    <property type="match status" value="1"/>
</dbReference>
<dbReference type="SUPFAM" id="SSF53383">
    <property type="entry name" value="PLP-dependent transferases"/>
    <property type="match status" value="1"/>
</dbReference>
<keyword evidence="4" id="KW-0808">Transferase</keyword>
<evidence type="ECO:0000256" key="3">
    <source>
        <dbReference type="RuleBase" id="RU004508"/>
    </source>
</evidence>
<dbReference type="Proteomes" id="UP001501508">
    <property type="component" value="Unassembled WGS sequence"/>
</dbReference>
<dbReference type="Gene3D" id="3.90.1150.10">
    <property type="entry name" value="Aspartate Aminotransferase, domain 1"/>
    <property type="match status" value="1"/>
</dbReference>
<evidence type="ECO:0000313" key="5">
    <source>
        <dbReference type="Proteomes" id="UP001501508"/>
    </source>
</evidence>